<dbReference type="PROSITE" id="PS51462">
    <property type="entry name" value="NUDIX"/>
    <property type="match status" value="1"/>
</dbReference>
<proteinExistence type="predicted"/>
<keyword evidence="3" id="KW-1185">Reference proteome</keyword>
<dbReference type="Gene3D" id="3.90.79.10">
    <property type="entry name" value="Nucleoside Triphosphate Pyrophosphohydrolase"/>
    <property type="match status" value="1"/>
</dbReference>
<evidence type="ECO:0000313" key="2">
    <source>
        <dbReference type="EMBL" id="SHG86430.1"/>
    </source>
</evidence>
<feature type="domain" description="Nudix hydrolase" evidence="1">
    <location>
        <begin position="32"/>
        <end position="165"/>
    </location>
</feature>
<organism evidence="2 3">
    <name type="scientific">Marisediminitalea aggregata</name>
    <dbReference type="NCBI Taxonomy" id="634436"/>
    <lineage>
        <taxon>Bacteria</taxon>
        <taxon>Pseudomonadati</taxon>
        <taxon>Pseudomonadota</taxon>
        <taxon>Gammaproteobacteria</taxon>
        <taxon>Alteromonadales</taxon>
        <taxon>Alteromonadaceae</taxon>
        <taxon>Marisediminitalea</taxon>
    </lineage>
</organism>
<accession>A0A1M5NA86</accession>
<dbReference type="Proteomes" id="UP000184520">
    <property type="component" value="Unassembled WGS sequence"/>
</dbReference>
<name>A0A1M5NA86_9ALTE</name>
<evidence type="ECO:0000313" key="3">
    <source>
        <dbReference type="Proteomes" id="UP000184520"/>
    </source>
</evidence>
<evidence type="ECO:0000259" key="1">
    <source>
        <dbReference type="PROSITE" id="PS51462"/>
    </source>
</evidence>
<dbReference type="GO" id="GO:0003824">
    <property type="term" value="F:catalytic activity"/>
    <property type="evidence" value="ECO:0007669"/>
    <property type="project" value="UniProtKB-ARBA"/>
</dbReference>
<dbReference type="CDD" id="cd04681">
    <property type="entry name" value="NUDIX_Hydrolase"/>
    <property type="match status" value="1"/>
</dbReference>
<dbReference type="STRING" id="634436.SAMN05216361_3139"/>
<dbReference type="Pfam" id="PF00293">
    <property type="entry name" value="NUDIX"/>
    <property type="match status" value="1"/>
</dbReference>
<dbReference type="RefSeq" id="WP_084526611.1">
    <property type="nucleotide sequence ID" value="NZ_FQWD01000005.1"/>
</dbReference>
<dbReference type="SUPFAM" id="SSF55811">
    <property type="entry name" value="Nudix"/>
    <property type="match status" value="1"/>
</dbReference>
<dbReference type="AlphaFoldDB" id="A0A1M5NA86"/>
<dbReference type="InterPro" id="IPR000086">
    <property type="entry name" value="NUDIX_hydrolase_dom"/>
</dbReference>
<reference evidence="3" key="1">
    <citation type="submission" date="2016-11" db="EMBL/GenBank/DDBJ databases">
        <authorList>
            <person name="Varghese N."/>
            <person name="Submissions S."/>
        </authorList>
    </citation>
    <scope>NUCLEOTIDE SEQUENCE [LARGE SCALE GENOMIC DNA]</scope>
    <source>
        <strain evidence="3">CGMCC 1.8995</strain>
    </source>
</reference>
<sequence>MFSHCPKCTATTVTSNRHRYFCETCKFEYFHNTASAVAAFVVWEDKLLLTRRARDPGKGQLDLPGGFVDHDESLEQALTRELEEELALTLHDWRYFCSQPNTYEYNGVTYKTCDCAFETTLSALPVMTVAEDEISELIWVSPSDIQLDDIAFPSIRTLVAMWIAKQQST</sequence>
<dbReference type="PANTHER" id="PTHR43222:SF2">
    <property type="entry name" value="NUDIX HYDROLASE 23, CHLOROPLASTIC"/>
    <property type="match status" value="1"/>
</dbReference>
<dbReference type="EMBL" id="FQWD01000005">
    <property type="protein sequence ID" value="SHG86430.1"/>
    <property type="molecule type" value="Genomic_DNA"/>
</dbReference>
<gene>
    <name evidence="2" type="ORF">SAMN05216361_3139</name>
</gene>
<protein>
    <submittedName>
        <fullName evidence="2">ADP-ribose pyrophosphatase YjhB, NUDIX family</fullName>
    </submittedName>
</protein>
<dbReference type="InterPro" id="IPR015797">
    <property type="entry name" value="NUDIX_hydrolase-like_dom_sf"/>
</dbReference>
<dbReference type="PANTHER" id="PTHR43222">
    <property type="entry name" value="NUDIX HYDROLASE 23"/>
    <property type="match status" value="1"/>
</dbReference>